<dbReference type="InterPro" id="IPR001787">
    <property type="entry name" value="Ribosomal_bL21"/>
</dbReference>
<gene>
    <name evidence="7" type="ORF">CPRI1469_LOCUS9067</name>
</gene>
<dbReference type="PROSITE" id="PS01169">
    <property type="entry name" value="RIBOSOMAL_L21"/>
    <property type="match status" value="1"/>
</dbReference>
<evidence type="ECO:0000256" key="1">
    <source>
        <dbReference type="ARBA" id="ARBA00008563"/>
    </source>
</evidence>
<keyword evidence="3" id="KW-0694">RNA-binding</keyword>
<dbReference type="GO" id="GO:1990904">
    <property type="term" value="C:ribonucleoprotein complex"/>
    <property type="evidence" value="ECO:0007669"/>
    <property type="project" value="UniProtKB-KW"/>
</dbReference>
<dbReference type="Pfam" id="PF00829">
    <property type="entry name" value="Ribosomal_L21p"/>
    <property type="match status" value="1"/>
</dbReference>
<name>A0A7S2T6F7_9CHLO</name>
<organism evidence="7">
    <name type="scientific">Chloropicon primus</name>
    <dbReference type="NCBI Taxonomy" id="1764295"/>
    <lineage>
        <taxon>Eukaryota</taxon>
        <taxon>Viridiplantae</taxon>
        <taxon>Chlorophyta</taxon>
        <taxon>Chloropicophyceae</taxon>
        <taxon>Chloropicales</taxon>
        <taxon>Chloropicaceae</taxon>
        <taxon>Chloropicon</taxon>
    </lineage>
</organism>
<evidence type="ECO:0000256" key="3">
    <source>
        <dbReference type="ARBA" id="ARBA00022884"/>
    </source>
</evidence>
<evidence type="ECO:0000256" key="5">
    <source>
        <dbReference type="ARBA" id="ARBA00023274"/>
    </source>
</evidence>
<keyword evidence="4" id="KW-0689">Ribosomal protein</keyword>
<reference evidence="7" key="1">
    <citation type="submission" date="2021-01" db="EMBL/GenBank/DDBJ databases">
        <authorList>
            <person name="Corre E."/>
            <person name="Pelletier E."/>
            <person name="Niang G."/>
            <person name="Scheremetjew M."/>
            <person name="Finn R."/>
            <person name="Kale V."/>
            <person name="Holt S."/>
            <person name="Cochrane G."/>
            <person name="Meng A."/>
            <person name="Brown T."/>
            <person name="Cohen L."/>
        </authorList>
    </citation>
    <scope>NUCLEOTIDE SEQUENCE</scope>
    <source>
        <strain evidence="7">CCMP1205</strain>
    </source>
</reference>
<evidence type="ECO:0000256" key="6">
    <source>
        <dbReference type="ARBA" id="ARBA00044129"/>
    </source>
</evidence>
<evidence type="ECO:0000313" key="7">
    <source>
        <dbReference type="EMBL" id="CAD9720201.1"/>
    </source>
</evidence>
<dbReference type="InterPro" id="IPR018258">
    <property type="entry name" value="Ribosomal_bL21_CS"/>
</dbReference>
<evidence type="ECO:0000256" key="4">
    <source>
        <dbReference type="ARBA" id="ARBA00022980"/>
    </source>
</evidence>
<sequence>MAASTMTGTKTIARQAQGLAATFRRSPPTKAFQRGTKLARVSARVPERCVRSYSAAQVEVPPLEEGSVAYEKQDYAVVELGGSQVIVEVGGVYDTNRLDAEPGSTIKLNRVLLVKNQGDNDLRLGKPYVENATVEAEVVQHKKAKKVVVFKMQPKKHTRSKVGHRQHQTTIKVTKISV</sequence>
<keyword evidence="2" id="KW-0699">rRNA-binding</keyword>
<dbReference type="GO" id="GO:0005737">
    <property type="term" value="C:cytoplasm"/>
    <property type="evidence" value="ECO:0007669"/>
    <property type="project" value="UniProtKB-ARBA"/>
</dbReference>
<keyword evidence="5" id="KW-0687">Ribonucleoprotein</keyword>
<dbReference type="GO" id="GO:0019843">
    <property type="term" value="F:rRNA binding"/>
    <property type="evidence" value="ECO:0007669"/>
    <property type="project" value="UniProtKB-KW"/>
</dbReference>
<dbReference type="PANTHER" id="PTHR21349">
    <property type="entry name" value="50S RIBOSOMAL PROTEIN L21"/>
    <property type="match status" value="1"/>
</dbReference>
<dbReference type="EMBL" id="HBHL01013789">
    <property type="protein sequence ID" value="CAD9720201.1"/>
    <property type="molecule type" value="Transcribed_RNA"/>
</dbReference>
<dbReference type="NCBIfam" id="TIGR00061">
    <property type="entry name" value="L21"/>
    <property type="match status" value="1"/>
</dbReference>
<dbReference type="GO" id="GO:0003735">
    <property type="term" value="F:structural constituent of ribosome"/>
    <property type="evidence" value="ECO:0007669"/>
    <property type="project" value="InterPro"/>
</dbReference>
<evidence type="ECO:0000256" key="2">
    <source>
        <dbReference type="ARBA" id="ARBA00022730"/>
    </source>
</evidence>
<dbReference type="GO" id="GO:0006412">
    <property type="term" value="P:translation"/>
    <property type="evidence" value="ECO:0007669"/>
    <property type="project" value="InterPro"/>
</dbReference>
<dbReference type="AlphaFoldDB" id="A0A7S2T6F7"/>
<comment type="similarity">
    <text evidence="1">Belongs to the bacterial ribosomal protein bL21 family.</text>
</comment>
<dbReference type="InterPro" id="IPR036164">
    <property type="entry name" value="bL21-like_sf"/>
</dbReference>
<dbReference type="InterPro" id="IPR028909">
    <property type="entry name" value="bL21-like"/>
</dbReference>
<dbReference type="PANTHER" id="PTHR21349:SF0">
    <property type="entry name" value="LARGE RIBOSOMAL SUBUNIT PROTEIN BL21M"/>
    <property type="match status" value="1"/>
</dbReference>
<dbReference type="GO" id="GO:0005840">
    <property type="term" value="C:ribosome"/>
    <property type="evidence" value="ECO:0007669"/>
    <property type="project" value="UniProtKB-KW"/>
</dbReference>
<protein>
    <recommendedName>
        <fullName evidence="6">Large ribosomal subunit protein bL21m</fullName>
    </recommendedName>
</protein>
<accession>A0A7S2T6F7</accession>
<dbReference type="HAMAP" id="MF_01363">
    <property type="entry name" value="Ribosomal_bL21"/>
    <property type="match status" value="1"/>
</dbReference>
<dbReference type="SUPFAM" id="SSF141091">
    <property type="entry name" value="L21p-like"/>
    <property type="match status" value="1"/>
</dbReference>
<proteinExistence type="inferred from homology"/>